<dbReference type="EMBL" id="VTHL01000006">
    <property type="protein sequence ID" value="TYZ10975.1"/>
    <property type="molecule type" value="Genomic_DNA"/>
</dbReference>
<evidence type="ECO:0000313" key="2">
    <source>
        <dbReference type="Proteomes" id="UP000322791"/>
    </source>
</evidence>
<dbReference type="Proteomes" id="UP000322791">
    <property type="component" value="Unassembled WGS sequence"/>
</dbReference>
<protein>
    <submittedName>
        <fullName evidence="1">Uncharacterized protein</fullName>
    </submittedName>
</protein>
<reference evidence="1 2" key="1">
    <citation type="submission" date="2019-08" db="EMBL/GenBank/DDBJ databases">
        <authorList>
            <person name="Seo M.-J."/>
        </authorList>
    </citation>
    <scope>NUCLEOTIDE SEQUENCE [LARGE SCALE GENOMIC DNA]</scope>
    <source>
        <strain evidence="1 2">KIGAM108</strain>
    </source>
</reference>
<comment type="caution">
    <text evidence="1">The sequence shown here is derived from an EMBL/GenBank/DDBJ whole genome shotgun (WGS) entry which is preliminary data.</text>
</comment>
<name>A0A5D6V723_9BACT</name>
<dbReference type="AlphaFoldDB" id="A0A5D6V723"/>
<keyword evidence="2" id="KW-1185">Reference proteome</keyword>
<gene>
    <name evidence="1" type="ORF">FY528_07950</name>
</gene>
<accession>A0A5D6V723</accession>
<sequence>MKLVLLVPIPPGVVTLRRPVLLPTPTVKVRLVAVGTPTRVPAVPFTVMAVAPARLVPVTVTLVPTGPLVGVKPVIVGCAHPISGRLSSRIPIQYRPRPRAPRPERIAGRKRVFIDEIRSRRAAASGYVCFIRLKRKKRAAYRSQQHGRGRTAWSVVGKAPCFPQPSQFRHYPHLGVPTSRGGAKKGRA</sequence>
<evidence type="ECO:0000313" key="1">
    <source>
        <dbReference type="EMBL" id="TYZ10975.1"/>
    </source>
</evidence>
<organism evidence="1 2">
    <name type="scientific">Hymenobacter lutimineralis</name>
    <dbReference type="NCBI Taxonomy" id="2606448"/>
    <lineage>
        <taxon>Bacteria</taxon>
        <taxon>Pseudomonadati</taxon>
        <taxon>Bacteroidota</taxon>
        <taxon>Cytophagia</taxon>
        <taxon>Cytophagales</taxon>
        <taxon>Hymenobacteraceae</taxon>
        <taxon>Hymenobacter</taxon>
    </lineage>
</organism>
<proteinExistence type="predicted"/>